<feature type="chain" id="PRO_5047462523" evidence="1">
    <location>
        <begin position="21"/>
        <end position="131"/>
    </location>
</feature>
<feature type="domain" description="PRC-barrel" evidence="2">
    <location>
        <begin position="40"/>
        <end position="116"/>
    </location>
</feature>
<keyword evidence="1" id="KW-0732">Signal</keyword>
<dbReference type="PANTHER" id="PTHR36505">
    <property type="entry name" value="BLR1072 PROTEIN"/>
    <property type="match status" value="1"/>
</dbReference>
<sequence>MRRILIALAATALIGGMAYAQTAETTTTETFVTVRPTDVLSYNLIDRNVTNNAGDTIGEIKDLVISGGNLSGYIVSVGGFLGMGEHYVMVNPKAVKITYNENDKNWTAMMNATKEELAKAPEFKYEGRWQR</sequence>
<dbReference type="Proteomes" id="UP001597173">
    <property type="component" value="Unassembled WGS sequence"/>
</dbReference>
<keyword evidence="4" id="KW-1185">Reference proteome</keyword>
<evidence type="ECO:0000259" key="2">
    <source>
        <dbReference type="Pfam" id="PF05239"/>
    </source>
</evidence>
<comment type="caution">
    <text evidence="3">The sequence shown here is derived from an EMBL/GenBank/DDBJ whole genome shotgun (WGS) entry which is preliminary data.</text>
</comment>
<reference evidence="4" key="1">
    <citation type="journal article" date="2019" name="Int. J. Syst. Evol. Microbiol.">
        <title>The Global Catalogue of Microorganisms (GCM) 10K type strain sequencing project: providing services to taxonomists for standard genome sequencing and annotation.</title>
        <authorList>
            <consortium name="The Broad Institute Genomics Platform"/>
            <consortium name="The Broad Institute Genome Sequencing Center for Infectious Disease"/>
            <person name="Wu L."/>
            <person name="Ma J."/>
        </authorList>
    </citation>
    <scope>NUCLEOTIDE SEQUENCE [LARGE SCALE GENOMIC DNA]</scope>
    <source>
        <strain evidence="4">CCUG 55609</strain>
    </source>
</reference>
<dbReference type="Pfam" id="PF05239">
    <property type="entry name" value="PRC"/>
    <property type="match status" value="1"/>
</dbReference>
<feature type="signal peptide" evidence="1">
    <location>
        <begin position="1"/>
        <end position="20"/>
    </location>
</feature>
<gene>
    <name evidence="3" type="ORF">ACFQ33_03035</name>
</gene>
<dbReference type="RefSeq" id="WP_374840170.1">
    <property type="nucleotide sequence ID" value="NZ_JBHEEW010000013.1"/>
</dbReference>
<protein>
    <submittedName>
        <fullName evidence="3">PRC-barrel domain-containing protein</fullName>
    </submittedName>
</protein>
<accession>A0ABW3YTK1</accession>
<dbReference type="SUPFAM" id="SSF50346">
    <property type="entry name" value="PRC-barrel domain"/>
    <property type="match status" value="1"/>
</dbReference>
<dbReference type="Gene3D" id="2.30.30.240">
    <property type="entry name" value="PRC-barrel domain"/>
    <property type="match status" value="1"/>
</dbReference>
<name>A0ABW3YTK1_MYCRA</name>
<evidence type="ECO:0000313" key="4">
    <source>
        <dbReference type="Proteomes" id="UP001597173"/>
    </source>
</evidence>
<dbReference type="EMBL" id="JBHTNF010000001">
    <property type="protein sequence ID" value="MFD1326867.1"/>
    <property type="molecule type" value="Genomic_DNA"/>
</dbReference>
<dbReference type="PANTHER" id="PTHR36505:SF1">
    <property type="entry name" value="BLR1072 PROTEIN"/>
    <property type="match status" value="1"/>
</dbReference>
<evidence type="ECO:0000256" key="1">
    <source>
        <dbReference type="SAM" id="SignalP"/>
    </source>
</evidence>
<dbReference type="InterPro" id="IPR027275">
    <property type="entry name" value="PRC-brl_dom"/>
</dbReference>
<evidence type="ECO:0000313" key="3">
    <source>
        <dbReference type="EMBL" id="MFD1326867.1"/>
    </source>
</evidence>
<dbReference type="InterPro" id="IPR011033">
    <property type="entry name" value="PRC_barrel-like_sf"/>
</dbReference>
<organism evidence="3 4">
    <name type="scientific">Mycoplana ramosa</name>
    <name type="common">Mycoplana bullata</name>
    <dbReference type="NCBI Taxonomy" id="40837"/>
    <lineage>
        <taxon>Bacteria</taxon>
        <taxon>Pseudomonadati</taxon>
        <taxon>Pseudomonadota</taxon>
        <taxon>Alphaproteobacteria</taxon>
        <taxon>Hyphomicrobiales</taxon>
        <taxon>Rhizobiaceae</taxon>
        <taxon>Mycoplana</taxon>
    </lineage>
</organism>
<proteinExistence type="predicted"/>